<dbReference type="Gene3D" id="1.10.12.10">
    <property type="entry name" value="Lyase 2-enoyl-coa Hydratase, Chain A, domain 2"/>
    <property type="match status" value="1"/>
</dbReference>
<dbReference type="SUPFAM" id="SSF52096">
    <property type="entry name" value="ClpP/crotonase"/>
    <property type="match status" value="1"/>
</dbReference>
<dbReference type="OMA" id="NAYTEQM"/>
<proteinExistence type="inferred from homology"/>
<dbReference type="InterPro" id="IPR051053">
    <property type="entry name" value="ECH/Chromodomain_protein"/>
</dbReference>
<evidence type="ECO:0000256" key="2">
    <source>
        <dbReference type="ARBA" id="ARBA00005254"/>
    </source>
</evidence>
<dbReference type="EMBL" id="KB445574">
    <property type="protein sequence ID" value="EMD92834.1"/>
    <property type="molecule type" value="Genomic_DNA"/>
</dbReference>
<dbReference type="InterPro" id="IPR029045">
    <property type="entry name" value="ClpP/crotonase-like_dom_sf"/>
</dbReference>
<evidence type="ECO:0000256" key="3">
    <source>
        <dbReference type="ARBA" id="ARBA00023026"/>
    </source>
</evidence>
<dbReference type="PANTHER" id="PTHR43684:SF4">
    <property type="entry name" value="ENOYL-COA HYDRATASE_ISOMERASE FAMILY PROTEIN (AFU_ORTHOLOGUE AFUA_1G01890)"/>
    <property type="match status" value="1"/>
</dbReference>
<dbReference type="Pfam" id="PF00378">
    <property type="entry name" value="ECH_1"/>
    <property type="match status" value="1"/>
</dbReference>
<reference evidence="4 5" key="1">
    <citation type="journal article" date="2012" name="PLoS Pathog.">
        <title>Diverse lifestyles and strategies of plant pathogenesis encoded in the genomes of eighteen Dothideomycetes fungi.</title>
        <authorList>
            <person name="Ohm R.A."/>
            <person name="Feau N."/>
            <person name="Henrissat B."/>
            <person name="Schoch C.L."/>
            <person name="Horwitz B.A."/>
            <person name="Barry K.W."/>
            <person name="Condon B.J."/>
            <person name="Copeland A.C."/>
            <person name="Dhillon B."/>
            <person name="Glaser F."/>
            <person name="Hesse C.N."/>
            <person name="Kosti I."/>
            <person name="LaButti K."/>
            <person name="Lindquist E.A."/>
            <person name="Lucas S."/>
            <person name="Salamov A.A."/>
            <person name="Bradshaw R.E."/>
            <person name="Ciuffetti L."/>
            <person name="Hamelin R.C."/>
            <person name="Kema G.H.J."/>
            <person name="Lawrence C."/>
            <person name="Scott J.A."/>
            <person name="Spatafora J.W."/>
            <person name="Turgeon B.G."/>
            <person name="de Wit P.J.G.M."/>
            <person name="Zhong S."/>
            <person name="Goodwin S.B."/>
            <person name="Grigoriev I.V."/>
        </authorList>
    </citation>
    <scope>NUCLEOTIDE SEQUENCE [LARGE SCALE GENOMIC DNA]</scope>
    <source>
        <strain evidence="5">C5 / ATCC 48332 / race O</strain>
    </source>
</reference>
<evidence type="ECO:0000256" key="1">
    <source>
        <dbReference type="ARBA" id="ARBA00004685"/>
    </source>
</evidence>
<protein>
    <submittedName>
        <fullName evidence="4">Uncharacterized protein</fullName>
    </submittedName>
</protein>
<evidence type="ECO:0000313" key="5">
    <source>
        <dbReference type="Proteomes" id="UP000016936"/>
    </source>
</evidence>
<comment type="pathway">
    <text evidence="1">Mycotoxin biosynthesis.</text>
</comment>
<sequence length="286" mass="31166">MLTPTPPQRLQPSASYSTILFRDISISHDPDSCVVITGAGKSFFSGFGLNIGFPRTASGEEKVVQLKDEHITEHRDSGGRAVLAIHQCSKPTIAAINSAAVGIGIIMCLPAVIRVAYEKANIGFVSSRRGLVMEACSSYFLPCLISFSRAMLLTTIGAVYPANSPHFGSLFAEILPTPEATLARTLEMADDIAKNTSTVSNRLMRNMMYCGPDSAEASHLPDSRVIYSFYGSKDNIEGVQSFFEKRPARFTGTLSEDTPEGYPWWNPVDIGHKYPRGIFGYVKAII</sequence>
<dbReference type="InterPro" id="IPR014748">
    <property type="entry name" value="Enoyl-CoA_hydra_C"/>
</dbReference>
<reference evidence="5" key="2">
    <citation type="journal article" date="2013" name="PLoS Genet.">
        <title>Comparative genome structure, secondary metabolite, and effector coding capacity across Cochliobolus pathogens.</title>
        <authorList>
            <person name="Condon B.J."/>
            <person name="Leng Y."/>
            <person name="Wu D."/>
            <person name="Bushley K.E."/>
            <person name="Ohm R.A."/>
            <person name="Otillar R."/>
            <person name="Martin J."/>
            <person name="Schackwitz W."/>
            <person name="Grimwood J."/>
            <person name="MohdZainudin N."/>
            <person name="Xue C."/>
            <person name="Wang R."/>
            <person name="Manning V.A."/>
            <person name="Dhillon B."/>
            <person name="Tu Z.J."/>
            <person name="Steffenson B.J."/>
            <person name="Salamov A."/>
            <person name="Sun H."/>
            <person name="Lowry S."/>
            <person name="LaButti K."/>
            <person name="Han J."/>
            <person name="Copeland A."/>
            <person name="Lindquist E."/>
            <person name="Barry K."/>
            <person name="Schmutz J."/>
            <person name="Baker S.E."/>
            <person name="Ciuffetti L.M."/>
            <person name="Grigoriev I.V."/>
            <person name="Zhong S."/>
            <person name="Turgeon B.G."/>
        </authorList>
    </citation>
    <scope>NUCLEOTIDE SEQUENCE [LARGE SCALE GENOMIC DNA]</scope>
    <source>
        <strain evidence="5">C5 / ATCC 48332 / race O</strain>
    </source>
</reference>
<name>M2U2V9_COCH5</name>
<dbReference type="eggNOG" id="KOG1680">
    <property type="taxonomic scope" value="Eukaryota"/>
</dbReference>
<dbReference type="STRING" id="701091.M2U2V9"/>
<organism evidence="4 5">
    <name type="scientific">Cochliobolus heterostrophus (strain C5 / ATCC 48332 / race O)</name>
    <name type="common">Southern corn leaf blight fungus</name>
    <name type="synonym">Bipolaris maydis</name>
    <dbReference type="NCBI Taxonomy" id="701091"/>
    <lineage>
        <taxon>Eukaryota</taxon>
        <taxon>Fungi</taxon>
        <taxon>Dikarya</taxon>
        <taxon>Ascomycota</taxon>
        <taxon>Pezizomycotina</taxon>
        <taxon>Dothideomycetes</taxon>
        <taxon>Pleosporomycetidae</taxon>
        <taxon>Pleosporales</taxon>
        <taxon>Pleosporineae</taxon>
        <taxon>Pleosporaceae</taxon>
        <taxon>Bipolaris</taxon>
    </lineage>
</organism>
<keyword evidence="5" id="KW-1185">Reference proteome</keyword>
<dbReference type="Gene3D" id="3.90.226.10">
    <property type="entry name" value="2-enoyl-CoA Hydratase, Chain A, domain 1"/>
    <property type="match status" value="1"/>
</dbReference>
<dbReference type="AlphaFoldDB" id="M2U2V9"/>
<dbReference type="PANTHER" id="PTHR43684">
    <property type="match status" value="1"/>
</dbReference>
<keyword evidence="3" id="KW-0843">Virulence</keyword>
<gene>
    <name evidence="4" type="ORF">COCHEDRAFT_1154551</name>
</gene>
<dbReference type="Proteomes" id="UP000016936">
    <property type="component" value="Unassembled WGS sequence"/>
</dbReference>
<dbReference type="HOGENOM" id="CLU_009834_7_2_1"/>
<accession>M2U2V9</accession>
<dbReference type="CDD" id="cd06558">
    <property type="entry name" value="crotonase-like"/>
    <property type="match status" value="1"/>
</dbReference>
<comment type="similarity">
    <text evidence="2">Belongs to the enoyl-CoA hydratase/isomerase family.</text>
</comment>
<dbReference type="InterPro" id="IPR001753">
    <property type="entry name" value="Enoyl-CoA_hydra/iso"/>
</dbReference>
<evidence type="ECO:0000313" key="4">
    <source>
        <dbReference type="EMBL" id="EMD92834.1"/>
    </source>
</evidence>